<accession>A0ABT2V1I6</accession>
<comment type="caution">
    <text evidence="1">The sequence shown here is derived from an EMBL/GenBank/DDBJ whole genome shotgun (WGS) entry which is preliminary data.</text>
</comment>
<protein>
    <submittedName>
        <fullName evidence="1">Uncharacterized protein</fullName>
    </submittedName>
</protein>
<reference evidence="1 2" key="1">
    <citation type="journal article" date="2021" name="ISME Commun">
        <title>Automated analysis of genomic sequences facilitates high-throughput and comprehensive description of bacteria.</title>
        <authorList>
            <person name="Hitch T.C.A."/>
        </authorList>
    </citation>
    <scope>NUCLEOTIDE SEQUENCE [LARGE SCALE GENOMIC DNA]</scope>
    <source>
        <strain evidence="2">f_CCE</strain>
    </source>
</reference>
<dbReference type="EMBL" id="JAOQJF010000029">
    <property type="protein sequence ID" value="MCU6800755.1"/>
    <property type="molecule type" value="Genomic_DNA"/>
</dbReference>
<sequence length="106" mass="11466">MEGITVEGDTVTGMLNYVTGYTGFHGSDPEEQEGNYLALLFRADGYQLSASHSGGKHPDSPVPLDGDGIYLLRVSEPGQTITVHASRDSSRQIRTLNLAVTLKEKE</sequence>
<evidence type="ECO:0000313" key="1">
    <source>
        <dbReference type="EMBL" id="MCU6800755.1"/>
    </source>
</evidence>
<evidence type="ECO:0000313" key="2">
    <source>
        <dbReference type="Proteomes" id="UP001652395"/>
    </source>
</evidence>
<gene>
    <name evidence="1" type="ORF">OCV69_12580</name>
</gene>
<dbReference type="RefSeq" id="WP_158359490.1">
    <property type="nucleotide sequence ID" value="NZ_JAOQJF010000029.1"/>
</dbReference>
<name>A0ABT2V1I6_9FIRM</name>
<proteinExistence type="predicted"/>
<dbReference type="Proteomes" id="UP001652395">
    <property type="component" value="Unassembled WGS sequence"/>
</dbReference>
<keyword evidence="2" id="KW-1185">Reference proteome</keyword>
<organism evidence="1 2">
    <name type="scientific">Alitiscatomonas aceti</name>
    <dbReference type="NCBI Taxonomy" id="2981724"/>
    <lineage>
        <taxon>Bacteria</taxon>
        <taxon>Bacillati</taxon>
        <taxon>Bacillota</taxon>
        <taxon>Clostridia</taxon>
        <taxon>Lachnospirales</taxon>
        <taxon>Lachnospiraceae</taxon>
        <taxon>Alitiscatomonas</taxon>
    </lineage>
</organism>